<dbReference type="PANTHER" id="PTHR34075">
    <property type="entry name" value="BLR3430 PROTEIN"/>
    <property type="match status" value="1"/>
</dbReference>
<protein>
    <submittedName>
        <fullName evidence="3">DNA-binding protein</fullName>
    </submittedName>
</protein>
<dbReference type="Pfam" id="PF01796">
    <property type="entry name" value="OB_ChsH2_C"/>
    <property type="match status" value="1"/>
</dbReference>
<dbReference type="AlphaFoldDB" id="A0A482IXA1"/>
<dbReference type="OrthoDB" id="5514845at2"/>
<dbReference type="InterPro" id="IPR052513">
    <property type="entry name" value="Thioester_dehydratase-like"/>
</dbReference>
<evidence type="ECO:0000313" key="3">
    <source>
        <dbReference type="EMBL" id="QBP13051.1"/>
    </source>
</evidence>
<proteinExistence type="predicted"/>
<feature type="domain" description="ChsH2 rubredoxin-like zinc ribbon" evidence="2">
    <location>
        <begin position="21"/>
        <end position="52"/>
    </location>
</feature>
<accession>A0A482IXA1</accession>
<name>A0A482IXA1_9BURK</name>
<dbReference type="RefSeq" id="WP_017513466.1">
    <property type="nucleotide sequence ID" value="NZ_CP037901.1"/>
</dbReference>
<reference evidence="3 4" key="1">
    <citation type="submission" date="2019-03" db="EMBL/GenBank/DDBJ databases">
        <title>Comparative insights into the high quality Complete genome sequence of highly metal resistant Cupriavidus metallidurans strain BS1 isolated from a gold-copper mine.</title>
        <authorList>
            <person name="Mazhar H.S."/>
            <person name="Rensing C."/>
        </authorList>
    </citation>
    <scope>NUCLEOTIDE SEQUENCE [LARGE SCALE GENOMIC DNA]</scope>
    <source>
        <strain evidence="3 4">BS1</strain>
    </source>
</reference>
<evidence type="ECO:0000259" key="2">
    <source>
        <dbReference type="Pfam" id="PF12172"/>
    </source>
</evidence>
<dbReference type="Gene3D" id="6.10.30.10">
    <property type="match status" value="1"/>
</dbReference>
<dbReference type="InterPro" id="IPR002878">
    <property type="entry name" value="ChsH2_C"/>
</dbReference>
<dbReference type="EMBL" id="CP037901">
    <property type="protein sequence ID" value="QBP13051.1"/>
    <property type="molecule type" value="Genomic_DNA"/>
</dbReference>
<dbReference type="Pfam" id="PF12172">
    <property type="entry name" value="zf-ChsH2"/>
    <property type="match status" value="1"/>
</dbReference>
<organism evidence="3 4">
    <name type="scientific">Cupriavidus metallidurans</name>
    <dbReference type="NCBI Taxonomy" id="119219"/>
    <lineage>
        <taxon>Bacteria</taxon>
        <taxon>Pseudomonadati</taxon>
        <taxon>Pseudomonadota</taxon>
        <taxon>Betaproteobacteria</taxon>
        <taxon>Burkholderiales</taxon>
        <taxon>Burkholderiaceae</taxon>
        <taxon>Cupriavidus</taxon>
    </lineage>
</organism>
<dbReference type="SUPFAM" id="SSF50249">
    <property type="entry name" value="Nucleic acid-binding proteins"/>
    <property type="match status" value="1"/>
</dbReference>
<sequence length="132" mass="14357">MTTAYPSGDPAATSADAHYFQRLSEGVFEIPQCRDCGRHHFFPRVVCPHCGSVALQWAAPSGLGTVYSTTVVRKKEGDYNVCLVDLDEGPRMMSRVIGVDPGAVRIGHRVRAQVLRTGEDALLVFAPAGERQ</sequence>
<evidence type="ECO:0000259" key="1">
    <source>
        <dbReference type="Pfam" id="PF01796"/>
    </source>
</evidence>
<evidence type="ECO:0000313" key="4">
    <source>
        <dbReference type="Proteomes" id="UP000253772"/>
    </source>
</evidence>
<keyword evidence="3" id="KW-0238">DNA-binding</keyword>
<dbReference type="GO" id="GO:0003677">
    <property type="term" value="F:DNA binding"/>
    <property type="evidence" value="ECO:0007669"/>
    <property type="project" value="UniProtKB-KW"/>
</dbReference>
<dbReference type="Proteomes" id="UP000253772">
    <property type="component" value="Chromosome c2"/>
</dbReference>
<gene>
    <name evidence="3" type="ORF">DDF84_025740</name>
</gene>
<feature type="domain" description="ChsH2 C-terminal OB-fold" evidence="1">
    <location>
        <begin position="57"/>
        <end position="113"/>
    </location>
</feature>
<dbReference type="InterPro" id="IPR022002">
    <property type="entry name" value="ChsH2_Znr"/>
</dbReference>
<dbReference type="InterPro" id="IPR012340">
    <property type="entry name" value="NA-bd_OB-fold"/>
</dbReference>
<dbReference type="PANTHER" id="PTHR34075:SF5">
    <property type="entry name" value="BLR3430 PROTEIN"/>
    <property type="match status" value="1"/>
</dbReference>